<protein>
    <submittedName>
        <fullName evidence="1">Uncharacterized protein</fullName>
    </submittedName>
</protein>
<sequence length="82" mass="9297">MTPLYVHQLFALTPLSSRSMLFGTASPLHGANSFRHRTSSLLRPSSLFVARALASVPLYLWRRPAWPPGVLQIGFVRFIIRY</sequence>
<name>A0AAQ3TZK6_PASNO</name>
<dbReference type="EMBL" id="CP144750">
    <property type="protein sequence ID" value="WVZ81489.1"/>
    <property type="molecule type" value="Genomic_DNA"/>
</dbReference>
<accession>A0AAQ3TZK6</accession>
<proteinExistence type="predicted"/>
<keyword evidence="2" id="KW-1185">Reference proteome</keyword>
<reference evidence="1 2" key="1">
    <citation type="submission" date="2024-02" db="EMBL/GenBank/DDBJ databases">
        <title>High-quality chromosome-scale genome assembly of Pensacola bahiagrass (Paspalum notatum Flugge var. saurae).</title>
        <authorList>
            <person name="Vega J.M."/>
            <person name="Podio M."/>
            <person name="Orjuela J."/>
            <person name="Siena L.A."/>
            <person name="Pessino S.C."/>
            <person name="Combes M.C."/>
            <person name="Mariac C."/>
            <person name="Albertini E."/>
            <person name="Pupilli F."/>
            <person name="Ortiz J.P.A."/>
            <person name="Leblanc O."/>
        </authorList>
    </citation>
    <scope>NUCLEOTIDE SEQUENCE [LARGE SCALE GENOMIC DNA]</scope>
    <source>
        <strain evidence="1">R1</strain>
        <tissue evidence="1">Leaf</tissue>
    </source>
</reference>
<organism evidence="1 2">
    <name type="scientific">Paspalum notatum var. saurae</name>
    <dbReference type="NCBI Taxonomy" id="547442"/>
    <lineage>
        <taxon>Eukaryota</taxon>
        <taxon>Viridiplantae</taxon>
        <taxon>Streptophyta</taxon>
        <taxon>Embryophyta</taxon>
        <taxon>Tracheophyta</taxon>
        <taxon>Spermatophyta</taxon>
        <taxon>Magnoliopsida</taxon>
        <taxon>Liliopsida</taxon>
        <taxon>Poales</taxon>
        <taxon>Poaceae</taxon>
        <taxon>PACMAD clade</taxon>
        <taxon>Panicoideae</taxon>
        <taxon>Andropogonodae</taxon>
        <taxon>Paspaleae</taxon>
        <taxon>Paspalinae</taxon>
        <taxon>Paspalum</taxon>
    </lineage>
</organism>
<dbReference type="Proteomes" id="UP001341281">
    <property type="component" value="Chromosome 06"/>
</dbReference>
<gene>
    <name evidence="1" type="ORF">U9M48_028861</name>
</gene>
<evidence type="ECO:0000313" key="1">
    <source>
        <dbReference type="EMBL" id="WVZ81489.1"/>
    </source>
</evidence>
<dbReference type="AlphaFoldDB" id="A0AAQ3TZK6"/>
<evidence type="ECO:0000313" key="2">
    <source>
        <dbReference type="Proteomes" id="UP001341281"/>
    </source>
</evidence>